<protein>
    <submittedName>
        <fullName evidence="1">Uncharacterized protein</fullName>
    </submittedName>
</protein>
<name>A0A7X0PLK5_9BURK</name>
<comment type="caution">
    <text evidence="1">The sequence shown here is derived from an EMBL/GenBank/DDBJ whole genome shotgun (WGS) entry which is preliminary data.</text>
</comment>
<proteinExistence type="predicted"/>
<organism evidence="1 2">
    <name type="scientific">Acidovorax soli</name>
    <dbReference type="NCBI Taxonomy" id="592050"/>
    <lineage>
        <taxon>Bacteria</taxon>
        <taxon>Pseudomonadati</taxon>
        <taxon>Pseudomonadota</taxon>
        <taxon>Betaproteobacteria</taxon>
        <taxon>Burkholderiales</taxon>
        <taxon>Comamonadaceae</taxon>
        <taxon>Acidovorax</taxon>
    </lineage>
</organism>
<sequence length="100" mass="11272">MITALFEFTRAGVCRFAPSVSASTDAQAVLLNWTLLANDRAFRTVLDLPDRLVAELTWNERHDTAQRHDLDSWAHRLDITVSNALRMSQVDRPIARPLAA</sequence>
<dbReference type="AlphaFoldDB" id="A0A7X0PLK5"/>
<evidence type="ECO:0000313" key="2">
    <source>
        <dbReference type="Proteomes" id="UP000575083"/>
    </source>
</evidence>
<gene>
    <name evidence="1" type="ORF">HNP48_006900</name>
</gene>
<reference evidence="1 2" key="1">
    <citation type="submission" date="2020-08" db="EMBL/GenBank/DDBJ databases">
        <title>Functional genomics of gut bacteria from endangered species of beetles.</title>
        <authorList>
            <person name="Carlos-Shanley C."/>
        </authorList>
    </citation>
    <scope>NUCLEOTIDE SEQUENCE [LARGE SCALE GENOMIC DNA]</scope>
    <source>
        <strain evidence="1 2">S00198</strain>
    </source>
</reference>
<dbReference type="EMBL" id="JACHLK010000031">
    <property type="protein sequence ID" value="MBB6564173.1"/>
    <property type="molecule type" value="Genomic_DNA"/>
</dbReference>
<dbReference type="Proteomes" id="UP000575083">
    <property type="component" value="Unassembled WGS sequence"/>
</dbReference>
<accession>A0A7X0PLK5</accession>
<keyword evidence="2" id="KW-1185">Reference proteome</keyword>
<dbReference type="RefSeq" id="WP_184865926.1">
    <property type="nucleotide sequence ID" value="NZ_JACHLK010000031.1"/>
</dbReference>
<evidence type="ECO:0000313" key="1">
    <source>
        <dbReference type="EMBL" id="MBB6564173.1"/>
    </source>
</evidence>